<feature type="transmembrane region" description="Helical" evidence="7">
    <location>
        <begin position="256"/>
        <end position="275"/>
    </location>
</feature>
<dbReference type="EMBL" id="MTYJ01000230">
    <property type="protein sequence ID" value="OWA51533.1"/>
    <property type="molecule type" value="Genomic_DNA"/>
</dbReference>
<evidence type="ECO:0000256" key="5">
    <source>
        <dbReference type="ARBA" id="ARBA00023136"/>
    </source>
</evidence>
<evidence type="ECO:0000313" key="8">
    <source>
        <dbReference type="EMBL" id="OWA51533.1"/>
    </source>
</evidence>
<accession>A0A9X6NF24</accession>
<feature type="transmembrane region" description="Helical" evidence="7">
    <location>
        <begin position="12"/>
        <end position="31"/>
    </location>
</feature>
<evidence type="ECO:0000256" key="6">
    <source>
        <dbReference type="RuleBase" id="RU362091"/>
    </source>
</evidence>
<keyword evidence="3 7" id="KW-0812">Transmembrane</keyword>
<evidence type="ECO:0000256" key="4">
    <source>
        <dbReference type="ARBA" id="ARBA00022989"/>
    </source>
</evidence>
<comment type="caution">
    <text evidence="8">The sequence shown here is derived from an EMBL/GenBank/DDBJ whole genome shotgun (WGS) entry which is preliminary data.</text>
</comment>
<organism evidence="8 9">
    <name type="scientific">Hypsibius exemplaris</name>
    <name type="common">Freshwater tardigrade</name>
    <dbReference type="NCBI Taxonomy" id="2072580"/>
    <lineage>
        <taxon>Eukaryota</taxon>
        <taxon>Metazoa</taxon>
        <taxon>Ecdysozoa</taxon>
        <taxon>Tardigrada</taxon>
        <taxon>Eutardigrada</taxon>
        <taxon>Parachela</taxon>
        <taxon>Hypsibioidea</taxon>
        <taxon>Hypsibiidae</taxon>
        <taxon>Hypsibius</taxon>
    </lineage>
</organism>
<name>A0A9X6NF24_HYPEX</name>
<evidence type="ECO:0000256" key="3">
    <source>
        <dbReference type="ARBA" id="ARBA00022692"/>
    </source>
</evidence>
<feature type="transmembrane region" description="Helical" evidence="7">
    <location>
        <begin position="88"/>
        <end position="107"/>
    </location>
</feature>
<gene>
    <name evidence="8" type="ORF">BV898_16012</name>
</gene>
<keyword evidence="5 7" id="KW-0472">Membrane</keyword>
<protein>
    <submittedName>
        <fullName evidence="8">Sodium/myo-inositol cotransporter</fullName>
    </submittedName>
</protein>
<dbReference type="PROSITE" id="PS50283">
    <property type="entry name" value="NA_SOLUT_SYMP_3"/>
    <property type="match status" value="1"/>
</dbReference>
<dbReference type="AlphaFoldDB" id="A0A9X6NF24"/>
<reference evidence="9" key="1">
    <citation type="submission" date="2017-01" db="EMBL/GenBank/DDBJ databases">
        <title>Comparative genomics of anhydrobiosis in the tardigrade Hypsibius dujardini.</title>
        <authorList>
            <person name="Yoshida Y."/>
            <person name="Koutsovoulos G."/>
            <person name="Laetsch D."/>
            <person name="Stevens L."/>
            <person name="Kumar S."/>
            <person name="Horikawa D."/>
            <person name="Ishino K."/>
            <person name="Komine S."/>
            <person name="Tomita M."/>
            <person name="Blaxter M."/>
            <person name="Arakawa K."/>
        </authorList>
    </citation>
    <scope>NUCLEOTIDE SEQUENCE [LARGE SCALE GENOMIC DNA]</scope>
    <source>
        <strain evidence="9">Z151</strain>
    </source>
</reference>
<feature type="transmembrane region" description="Helical" evidence="7">
    <location>
        <begin position="128"/>
        <end position="154"/>
    </location>
</feature>
<evidence type="ECO:0000313" key="9">
    <source>
        <dbReference type="Proteomes" id="UP000192578"/>
    </source>
</evidence>
<evidence type="ECO:0000256" key="7">
    <source>
        <dbReference type="SAM" id="Phobius"/>
    </source>
</evidence>
<keyword evidence="4 7" id="KW-1133">Transmembrane helix</keyword>
<dbReference type="InterPro" id="IPR038377">
    <property type="entry name" value="Na/Glc_symporter_sf"/>
</dbReference>
<dbReference type="Proteomes" id="UP000192578">
    <property type="component" value="Unassembled WGS sequence"/>
</dbReference>
<feature type="transmembrane region" description="Helical" evidence="7">
    <location>
        <begin position="52"/>
        <end position="82"/>
    </location>
</feature>
<dbReference type="GO" id="GO:0005412">
    <property type="term" value="F:D-glucose:sodium symporter activity"/>
    <property type="evidence" value="ECO:0007669"/>
    <property type="project" value="TreeGrafter"/>
</dbReference>
<dbReference type="PANTHER" id="PTHR11819">
    <property type="entry name" value="SOLUTE CARRIER FAMILY 5"/>
    <property type="match status" value="1"/>
</dbReference>
<dbReference type="GO" id="GO:0005886">
    <property type="term" value="C:plasma membrane"/>
    <property type="evidence" value="ECO:0007669"/>
    <property type="project" value="TreeGrafter"/>
</dbReference>
<feature type="transmembrane region" description="Helical" evidence="7">
    <location>
        <begin position="296"/>
        <end position="316"/>
    </location>
</feature>
<sequence length="352" mass="38553">MHVYGDNRLDRYDITGIVLYFCLVVAVGILSMCRSKRHTVSGYFLANKESSWYMIGASVFASNIGTEHFIGLAGSGAAVGISVGAFEINGLVVLQLLAWVFLPVYIASKAYTLPEYMKKRFGGSRIRIYLACMSLTLYIFTKISVALYAGILFVDQSLQWNRWLAILLLLGMTAVSSMTGGLKAAMYTEVLQAISSLLGAGLIFVLAFIKIGGYKYLLRQYPLASSNVTYSVDGKECNLPLPDAFVMLREPADPNLPWVGFLLGQTTVSIWYWAADQMMVQRMLSAKSLSHAKGGALVAGYFKFAFLFVMIIPGMIGRVLWPDEVACANPDVCEEVCGNQPAAAPTLSTPNW</sequence>
<evidence type="ECO:0000256" key="2">
    <source>
        <dbReference type="ARBA" id="ARBA00006434"/>
    </source>
</evidence>
<dbReference type="OrthoDB" id="6132759at2759"/>
<dbReference type="PANTHER" id="PTHR11819:SF150">
    <property type="entry name" value="SODIUM_MYO-INOSITOL COTRANSPORTER"/>
    <property type="match status" value="1"/>
</dbReference>
<dbReference type="NCBIfam" id="TIGR00813">
    <property type="entry name" value="sss"/>
    <property type="match status" value="1"/>
</dbReference>
<dbReference type="InterPro" id="IPR001734">
    <property type="entry name" value="Na/solute_symporter"/>
</dbReference>
<evidence type="ECO:0000256" key="1">
    <source>
        <dbReference type="ARBA" id="ARBA00004141"/>
    </source>
</evidence>
<proteinExistence type="inferred from homology"/>
<dbReference type="Pfam" id="PF00474">
    <property type="entry name" value="SSF"/>
    <property type="match status" value="1"/>
</dbReference>
<comment type="subcellular location">
    <subcellularLocation>
        <location evidence="1">Membrane</location>
        <topology evidence="1">Multi-pass membrane protein</topology>
    </subcellularLocation>
</comment>
<dbReference type="Gene3D" id="1.20.1730.10">
    <property type="entry name" value="Sodium/glucose cotransporter"/>
    <property type="match status" value="1"/>
</dbReference>
<comment type="similarity">
    <text evidence="2 6">Belongs to the sodium:solute symporter (SSF) (TC 2.A.21) family.</text>
</comment>
<keyword evidence="9" id="KW-1185">Reference proteome</keyword>
<feature type="transmembrane region" description="Helical" evidence="7">
    <location>
        <begin position="190"/>
        <end position="209"/>
    </location>
</feature>
<feature type="transmembrane region" description="Helical" evidence="7">
    <location>
        <begin position="160"/>
        <end position="178"/>
    </location>
</feature>